<proteinExistence type="predicted"/>
<gene>
    <name evidence="1" type="ORF">AVDCRST_MAG23-2774</name>
</gene>
<dbReference type="EMBL" id="CADCWD010000094">
    <property type="protein sequence ID" value="CAA9548603.1"/>
    <property type="molecule type" value="Genomic_DNA"/>
</dbReference>
<protein>
    <submittedName>
        <fullName evidence="1">Uncharacterized protein</fullName>
    </submittedName>
</protein>
<name>A0A6J4UGC1_9SPHN</name>
<accession>A0A6J4UGC1</accession>
<reference evidence="1" key="1">
    <citation type="submission" date="2020-02" db="EMBL/GenBank/DDBJ databases">
        <authorList>
            <person name="Meier V. D."/>
        </authorList>
    </citation>
    <scope>NUCLEOTIDE SEQUENCE</scope>
    <source>
        <strain evidence="1">AVDCRST_MAG23</strain>
    </source>
</reference>
<evidence type="ECO:0000313" key="1">
    <source>
        <dbReference type="EMBL" id="CAA9548603.1"/>
    </source>
</evidence>
<organism evidence="1">
    <name type="scientific">uncultured Sphingosinicella sp</name>
    <dbReference type="NCBI Taxonomy" id="478748"/>
    <lineage>
        <taxon>Bacteria</taxon>
        <taxon>Pseudomonadati</taxon>
        <taxon>Pseudomonadota</taxon>
        <taxon>Alphaproteobacteria</taxon>
        <taxon>Sphingomonadales</taxon>
        <taxon>Sphingosinicellaceae</taxon>
        <taxon>Sphingosinicella</taxon>
        <taxon>environmental samples</taxon>
    </lineage>
</organism>
<dbReference type="AlphaFoldDB" id="A0A6J4UGC1"/>
<sequence length="114" mass="12908">MISLNRTGCNRWVVLTRRYALKFPRPTSWRDFLVGLRNNLNEARDGNLSGRCPVIAKAPLGFAIVMPRARILTEIEFAGFDYHGFCREHKVQAEPKPDSFGVVAGRVVAVDYGW</sequence>